<feature type="transmembrane region" description="Helical" evidence="2">
    <location>
        <begin position="75"/>
        <end position="93"/>
    </location>
</feature>
<dbReference type="EMBL" id="CP064788">
    <property type="protein sequence ID" value="QSG08299.1"/>
    <property type="molecule type" value="Genomic_DNA"/>
</dbReference>
<dbReference type="SUPFAM" id="SSF55785">
    <property type="entry name" value="PYP-like sensor domain (PAS domain)"/>
    <property type="match status" value="1"/>
</dbReference>
<feature type="transmembrane region" description="Helical" evidence="2">
    <location>
        <begin position="6"/>
        <end position="31"/>
    </location>
</feature>
<evidence type="ECO:0000313" key="5">
    <source>
        <dbReference type="EMBL" id="QSG08299.1"/>
    </source>
</evidence>
<dbReference type="InterPro" id="IPR031621">
    <property type="entry name" value="HisKA_7TM"/>
</dbReference>
<dbReference type="PRINTS" id="PR00344">
    <property type="entry name" value="BCTRLSENSOR"/>
</dbReference>
<dbReference type="SMART" id="SM00387">
    <property type="entry name" value="HATPase_c"/>
    <property type="match status" value="1"/>
</dbReference>
<evidence type="ECO:0000256" key="2">
    <source>
        <dbReference type="SAM" id="Phobius"/>
    </source>
</evidence>
<keyword evidence="5" id="KW-0418">Kinase</keyword>
<evidence type="ECO:0000256" key="1">
    <source>
        <dbReference type="ARBA" id="ARBA00022553"/>
    </source>
</evidence>
<dbReference type="PANTHER" id="PTHR43547">
    <property type="entry name" value="TWO-COMPONENT HISTIDINE KINASE"/>
    <property type="match status" value="1"/>
</dbReference>
<dbReference type="InterPro" id="IPR036890">
    <property type="entry name" value="HATPase_C_sf"/>
</dbReference>
<evidence type="ECO:0000313" key="6">
    <source>
        <dbReference type="Proteomes" id="UP000662973"/>
    </source>
</evidence>
<dbReference type="InterPro" id="IPR005467">
    <property type="entry name" value="His_kinase_dom"/>
</dbReference>
<dbReference type="RefSeq" id="WP_229111443.1">
    <property type="nucleotide sequence ID" value="NZ_CP064788.1"/>
</dbReference>
<proteinExistence type="predicted"/>
<dbReference type="Gene3D" id="3.30.450.20">
    <property type="entry name" value="PAS domain"/>
    <property type="match status" value="1"/>
</dbReference>
<protein>
    <submittedName>
        <fullName evidence="5">Signal transduction histidine kinase, contains PAS domain</fullName>
    </submittedName>
</protein>
<keyword evidence="2" id="KW-0812">Transmembrane</keyword>
<dbReference type="CDD" id="cd00082">
    <property type="entry name" value="HisKA"/>
    <property type="match status" value="1"/>
</dbReference>
<dbReference type="SMART" id="SM00091">
    <property type="entry name" value="PAS"/>
    <property type="match status" value="1"/>
</dbReference>
<dbReference type="InterPro" id="IPR000014">
    <property type="entry name" value="PAS"/>
</dbReference>
<dbReference type="InterPro" id="IPR013767">
    <property type="entry name" value="PAS_fold"/>
</dbReference>
<dbReference type="CDD" id="cd00130">
    <property type="entry name" value="PAS"/>
    <property type="match status" value="1"/>
</dbReference>
<dbReference type="InterPro" id="IPR003661">
    <property type="entry name" value="HisK_dim/P_dom"/>
</dbReference>
<feature type="domain" description="Histidine kinase" evidence="3">
    <location>
        <begin position="368"/>
        <end position="577"/>
    </location>
</feature>
<keyword evidence="6" id="KW-1185">Reference proteome</keyword>
<dbReference type="PANTHER" id="PTHR43547:SF2">
    <property type="entry name" value="HYBRID SIGNAL TRANSDUCTION HISTIDINE KINASE C"/>
    <property type="match status" value="1"/>
</dbReference>
<feature type="transmembrane region" description="Helical" evidence="2">
    <location>
        <begin position="149"/>
        <end position="171"/>
    </location>
</feature>
<keyword evidence="5" id="KW-0808">Transferase</keyword>
<dbReference type="AlphaFoldDB" id="A0A897NBD0"/>
<gene>
    <name evidence="5" type="ORF">HSR122_0895</name>
</gene>
<dbReference type="GO" id="GO:0000155">
    <property type="term" value="F:phosphorelay sensor kinase activity"/>
    <property type="evidence" value="ECO:0007669"/>
    <property type="project" value="InterPro"/>
</dbReference>
<dbReference type="KEGG" id="hds:HSR122_0895"/>
<name>A0A897NBD0_9EURY</name>
<dbReference type="Pfam" id="PF00989">
    <property type="entry name" value="PAS"/>
    <property type="match status" value="1"/>
</dbReference>
<feature type="transmembrane region" description="Helical" evidence="2">
    <location>
        <begin position="183"/>
        <end position="202"/>
    </location>
</feature>
<dbReference type="InterPro" id="IPR004358">
    <property type="entry name" value="Sig_transdc_His_kin-like_C"/>
</dbReference>
<dbReference type="Pfam" id="PF16927">
    <property type="entry name" value="HisKA_7TM"/>
    <property type="match status" value="1"/>
</dbReference>
<keyword evidence="2" id="KW-0472">Membrane</keyword>
<dbReference type="GO" id="GO:0006355">
    <property type="term" value="P:regulation of DNA-templated transcription"/>
    <property type="evidence" value="ECO:0007669"/>
    <property type="project" value="InterPro"/>
</dbReference>
<dbReference type="SUPFAM" id="SSF55874">
    <property type="entry name" value="ATPase domain of HSP90 chaperone/DNA topoisomerase II/histidine kinase"/>
    <property type="match status" value="1"/>
</dbReference>
<feature type="transmembrane region" description="Helical" evidence="2">
    <location>
        <begin position="43"/>
        <end position="63"/>
    </location>
</feature>
<feature type="transmembrane region" description="Helical" evidence="2">
    <location>
        <begin position="105"/>
        <end position="129"/>
    </location>
</feature>
<feature type="transmembrane region" description="Helical" evidence="2">
    <location>
        <begin position="214"/>
        <end position="232"/>
    </location>
</feature>
<dbReference type="InterPro" id="IPR035965">
    <property type="entry name" value="PAS-like_dom_sf"/>
</dbReference>
<organism evidence="5 6">
    <name type="scientific">Halapricum desulfuricans</name>
    <dbReference type="NCBI Taxonomy" id="2841257"/>
    <lineage>
        <taxon>Archaea</taxon>
        <taxon>Methanobacteriati</taxon>
        <taxon>Methanobacteriota</taxon>
        <taxon>Stenosarchaea group</taxon>
        <taxon>Halobacteria</taxon>
        <taxon>Halobacteriales</taxon>
        <taxon>Haloarculaceae</taxon>
        <taxon>Halapricum</taxon>
    </lineage>
</organism>
<evidence type="ECO:0000259" key="3">
    <source>
        <dbReference type="PROSITE" id="PS50109"/>
    </source>
</evidence>
<dbReference type="Gene3D" id="1.10.287.130">
    <property type="match status" value="1"/>
</dbReference>
<dbReference type="PROSITE" id="PS50109">
    <property type="entry name" value="HIS_KIN"/>
    <property type="match status" value="1"/>
</dbReference>
<dbReference type="SUPFAM" id="SSF47384">
    <property type="entry name" value="Homodimeric domain of signal transducing histidine kinase"/>
    <property type="match status" value="1"/>
</dbReference>
<dbReference type="InterPro" id="IPR003594">
    <property type="entry name" value="HATPase_dom"/>
</dbReference>
<accession>A0A897NBD0</accession>
<sequence>MQSFQLHLPLILVLLATEVGLLTTAYGLYYIDKFGRTKQVTTFTALAAAITVWVFFALLQLTATTYRLSYWAYKLLHFGSFTTAPAVLLYALSMGNARRWVNRKTVSVIGVGLLPVFVLLFTDPVPVLFEDPQLVSFGAFSVISHGESPIYVAYLSAFYIVATAGLSYIVYRTWTDSSLSRRQTAVLVPAIFAPMLLSVVQTFDILPFETPGTILTPASFSIGMAGVGYAAFRYETFDTKALARSRAIETMREGYLLVDTGGEIIDVNARARSLLDAETALVGTKISELFAEPDGQALEAGDDAPPFEVAVDGPDGDTRTLEVSTSKFTTSSEQTLGTLFVVREITARKRAQEQVKRQRDNIAVLDQMVRHDIRNHLQSVLGGADLLATKAEMTDDEARYLEMITENADHAVDLTKSARELATVMLEPESEFEPVNVRAVLTDEIEKVSDSFDSVSIAAEGSIPNVSVTGDEMLGSVFRNLLKNAVQHNDTEQPEVVVSATERDDRVRVSIADNGPGIPDVHKEQLFSKGETGLDSEGTGIGLYLVRTLVERYGGSVSVEDNEPRGSIFTVSLPRAESS</sequence>
<keyword evidence="1" id="KW-0597">Phosphoprotein</keyword>
<dbReference type="Gene3D" id="3.30.565.10">
    <property type="entry name" value="Histidine kinase-like ATPase, C-terminal domain"/>
    <property type="match status" value="1"/>
</dbReference>
<keyword evidence="2" id="KW-1133">Transmembrane helix</keyword>
<feature type="domain" description="PAC" evidence="4">
    <location>
        <begin position="305"/>
        <end position="357"/>
    </location>
</feature>
<dbReference type="PROSITE" id="PS50113">
    <property type="entry name" value="PAC"/>
    <property type="match status" value="1"/>
</dbReference>
<dbReference type="InterPro" id="IPR036097">
    <property type="entry name" value="HisK_dim/P_sf"/>
</dbReference>
<dbReference type="GeneID" id="68851546"/>
<dbReference type="Pfam" id="PF02518">
    <property type="entry name" value="HATPase_c"/>
    <property type="match status" value="1"/>
</dbReference>
<dbReference type="CDD" id="cd00075">
    <property type="entry name" value="HATPase"/>
    <property type="match status" value="1"/>
</dbReference>
<reference evidence="5 6" key="1">
    <citation type="submission" date="2020-11" db="EMBL/GenBank/DDBJ databases">
        <title>Carbohydrate-dependent, anaerobic sulfur respiration: A novel catabolism in halophilic archaea.</title>
        <authorList>
            <person name="Sorokin D.Y."/>
            <person name="Messina E."/>
            <person name="Smedile F."/>
            <person name="La Cono V."/>
            <person name="Hallsworth J.E."/>
            <person name="Yakimov M.M."/>
        </authorList>
    </citation>
    <scope>NUCLEOTIDE SEQUENCE [LARGE SCALE GENOMIC DNA]</scope>
    <source>
        <strain evidence="5 6">HSR12-2</strain>
    </source>
</reference>
<dbReference type="NCBIfam" id="TIGR00229">
    <property type="entry name" value="sensory_box"/>
    <property type="match status" value="1"/>
</dbReference>
<dbReference type="InterPro" id="IPR000700">
    <property type="entry name" value="PAS-assoc_C"/>
</dbReference>
<dbReference type="Proteomes" id="UP000662973">
    <property type="component" value="Chromosome"/>
</dbReference>
<evidence type="ECO:0000259" key="4">
    <source>
        <dbReference type="PROSITE" id="PS50113"/>
    </source>
</evidence>